<name>A0A816E970_9BILA</name>
<protein>
    <recommendedName>
        <fullName evidence="3">FLYWCH-type domain-containing protein</fullName>
    </recommendedName>
</protein>
<reference evidence="1" key="1">
    <citation type="submission" date="2021-02" db="EMBL/GenBank/DDBJ databases">
        <authorList>
            <person name="Nowell W R."/>
        </authorList>
    </citation>
    <scope>NUCLEOTIDE SEQUENCE</scope>
</reference>
<sequence length="158" mass="18774">MDTKFAWSTTEKGEKAILYNNYLYHLKRENKNTSSHYVCTFNSCSRSITLKNNVIIKSNAENHNHQPKLLENVQAVFCGLKRRSSEESIMCRYEQEQAQQRTTRPRKGKYIQDDMKLMLAKKKYIQDEDFDSYQKVLRAISHRYIYIIKDTKDSSDEE</sequence>
<dbReference type="AlphaFoldDB" id="A0A816E970"/>
<proteinExistence type="predicted"/>
<dbReference type="Proteomes" id="UP000663834">
    <property type="component" value="Unassembled WGS sequence"/>
</dbReference>
<comment type="caution">
    <text evidence="1">The sequence shown here is derived from an EMBL/GenBank/DDBJ whole genome shotgun (WGS) entry which is preliminary data.</text>
</comment>
<organism evidence="1 2">
    <name type="scientific">Rotaria magnacalcarata</name>
    <dbReference type="NCBI Taxonomy" id="392030"/>
    <lineage>
        <taxon>Eukaryota</taxon>
        <taxon>Metazoa</taxon>
        <taxon>Spiralia</taxon>
        <taxon>Gnathifera</taxon>
        <taxon>Rotifera</taxon>
        <taxon>Eurotatoria</taxon>
        <taxon>Bdelloidea</taxon>
        <taxon>Philodinida</taxon>
        <taxon>Philodinidae</taxon>
        <taxon>Rotaria</taxon>
    </lineage>
</organism>
<evidence type="ECO:0008006" key="3">
    <source>
        <dbReference type="Google" id="ProtNLM"/>
    </source>
</evidence>
<dbReference type="Gene3D" id="2.20.25.240">
    <property type="match status" value="1"/>
</dbReference>
<gene>
    <name evidence="1" type="ORF">KQP761_LOCUS29176</name>
</gene>
<evidence type="ECO:0000313" key="1">
    <source>
        <dbReference type="EMBL" id="CAF1646857.1"/>
    </source>
</evidence>
<accession>A0A816E970</accession>
<evidence type="ECO:0000313" key="2">
    <source>
        <dbReference type="Proteomes" id="UP000663834"/>
    </source>
</evidence>
<dbReference type="EMBL" id="CAJNOW010015998">
    <property type="protein sequence ID" value="CAF1646857.1"/>
    <property type="molecule type" value="Genomic_DNA"/>
</dbReference>
<dbReference type="OrthoDB" id="10043470at2759"/>